<comment type="function">
    <text evidence="2">Catalyzes the oxidation of either pyridoxine 5'-phosphate (PNP) or pyridoxamine 5'-phosphate (PMP) into pyridoxal 5'-phosphate (PLP).</text>
</comment>
<evidence type="ECO:0000256" key="1">
    <source>
        <dbReference type="ARBA" id="ARBA00001917"/>
    </source>
</evidence>
<dbReference type="PANTHER" id="PTHR10851">
    <property type="entry name" value="PYRIDOXINE-5-PHOSPHATE OXIDASE"/>
    <property type="match status" value="1"/>
</dbReference>
<dbReference type="NCBIfam" id="TIGR00558">
    <property type="entry name" value="pdxH"/>
    <property type="match status" value="1"/>
</dbReference>
<comment type="caution">
    <text evidence="14">The sequence shown here is derived from an EMBL/GenBank/DDBJ whole genome shotgun (WGS) entry which is preliminary data.</text>
</comment>
<dbReference type="PANTHER" id="PTHR10851:SF0">
    <property type="entry name" value="PYRIDOXINE-5'-PHOSPHATE OXIDASE"/>
    <property type="match status" value="1"/>
</dbReference>
<dbReference type="OMA" id="AYFRTRP"/>
<evidence type="ECO:0000256" key="2">
    <source>
        <dbReference type="ARBA" id="ARBA00003691"/>
    </source>
</evidence>
<dbReference type="HAMAP" id="MF_01629">
    <property type="entry name" value="PdxH"/>
    <property type="match status" value="1"/>
</dbReference>
<evidence type="ECO:0000313" key="14">
    <source>
        <dbReference type="EMBL" id="OXA55859.1"/>
    </source>
</evidence>
<evidence type="ECO:0000256" key="3">
    <source>
        <dbReference type="ARBA" id="ARBA00004738"/>
    </source>
</evidence>
<comment type="pathway">
    <text evidence="3">Cofactor metabolism; pyridoxal 5'-phosphate salvage; pyridoxal 5'-phosphate from pyridoxamine 5'-phosphate: step 1/1.</text>
</comment>
<dbReference type="SUPFAM" id="SSF50475">
    <property type="entry name" value="FMN-binding split barrel"/>
    <property type="match status" value="1"/>
</dbReference>
<dbReference type="EMBL" id="LNIX01000004">
    <property type="protein sequence ID" value="OXA55859.1"/>
    <property type="molecule type" value="Genomic_DNA"/>
</dbReference>
<evidence type="ECO:0000259" key="13">
    <source>
        <dbReference type="Pfam" id="PF10590"/>
    </source>
</evidence>
<dbReference type="EC" id="1.4.3.5" evidence="7"/>
<dbReference type="Pfam" id="PF01243">
    <property type="entry name" value="PNPOx_N"/>
    <property type="match status" value="1"/>
</dbReference>
<dbReference type="InterPro" id="IPR019576">
    <property type="entry name" value="Pyridoxamine_oxidase_dimer_C"/>
</dbReference>
<name>A0A226EEP0_FOLCA</name>
<dbReference type="Gene3D" id="2.30.110.10">
    <property type="entry name" value="Electron Transport, Fmn-binding Protein, Chain A"/>
    <property type="match status" value="1"/>
</dbReference>
<dbReference type="UniPathway" id="UPA01068">
    <property type="reaction ID" value="UER00304"/>
</dbReference>
<proteinExistence type="inferred from homology"/>
<organism evidence="14 15">
    <name type="scientific">Folsomia candida</name>
    <name type="common">Springtail</name>
    <dbReference type="NCBI Taxonomy" id="158441"/>
    <lineage>
        <taxon>Eukaryota</taxon>
        <taxon>Metazoa</taxon>
        <taxon>Ecdysozoa</taxon>
        <taxon>Arthropoda</taxon>
        <taxon>Hexapoda</taxon>
        <taxon>Collembola</taxon>
        <taxon>Entomobryomorpha</taxon>
        <taxon>Isotomoidea</taxon>
        <taxon>Isotomidae</taxon>
        <taxon>Proisotominae</taxon>
        <taxon>Folsomia</taxon>
    </lineage>
</organism>
<evidence type="ECO:0000256" key="4">
    <source>
        <dbReference type="ARBA" id="ARBA00005037"/>
    </source>
</evidence>
<reference evidence="14 15" key="1">
    <citation type="submission" date="2015-12" db="EMBL/GenBank/DDBJ databases">
        <title>The genome of Folsomia candida.</title>
        <authorList>
            <person name="Faddeeva A."/>
            <person name="Derks M.F."/>
            <person name="Anvar Y."/>
            <person name="Smit S."/>
            <person name="Van Straalen N."/>
            <person name="Roelofs D."/>
        </authorList>
    </citation>
    <scope>NUCLEOTIDE SEQUENCE [LARGE SCALE GENOMIC DNA]</scope>
    <source>
        <strain evidence="14 15">VU population</strain>
        <tissue evidence="14">Whole body</tissue>
    </source>
</reference>
<evidence type="ECO:0000256" key="8">
    <source>
        <dbReference type="ARBA" id="ARBA00022630"/>
    </source>
</evidence>
<dbReference type="PROSITE" id="PS01064">
    <property type="entry name" value="PYRIDOX_OXIDASE"/>
    <property type="match status" value="1"/>
</dbReference>
<keyword evidence="15" id="KW-1185">Reference proteome</keyword>
<dbReference type="InterPro" id="IPR011576">
    <property type="entry name" value="Pyridox_Oxase_N"/>
</dbReference>
<evidence type="ECO:0000256" key="9">
    <source>
        <dbReference type="ARBA" id="ARBA00022643"/>
    </source>
</evidence>
<evidence type="ECO:0000313" key="15">
    <source>
        <dbReference type="Proteomes" id="UP000198287"/>
    </source>
</evidence>
<comment type="similarity">
    <text evidence="5">Belongs to the pyridoxamine 5'-phosphate oxidase family.</text>
</comment>
<dbReference type="InterPro" id="IPR019740">
    <property type="entry name" value="Pyridox_Oxase_CS"/>
</dbReference>
<sequence length="303" mass="34455">MRRLLAHRFSLPLATAALGVGIVTASSSILNNHPQRRPIFTSHCAPKINKPAEAMSEENIPGLYSQDKLRSMSINITGMRIPYHGKNESFTEDQLVAREPFSQFNNWFERAAITEGIEEPNAMCLATATKDGKPSCRMVLLKGYGIDGFKFFTNYCSRKGRELEENPWVSLNFYWEPMKRCIRVEGRVERLSVEESTEYFHSRPISSQVGAAISPQSQPVPGREFLLEKEKELLANVGENKCVDKPETWGGFVVIPDVIEFWQGQTNRIHDRIRFRKRAPGECPDNVLVHEGENGWVFERLAP</sequence>
<dbReference type="NCBIfam" id="NF004231">
    <property type="entry name" value="PRK05679.1"/>
    <property type="match status" value="1"/>
</dbReference>
<keyword evidence="9" id="KW-0288">FMN</keyword>
<feature type="domain" description="Pyridoxamine 5'-phosphate oxidase N-terminal" evidence="12">
    <location>
        <begin position="112"/>
        <end position="226"/>
    </location>
</feature>
<evidence type="ECO:0000256" key="6">
    <source>
        <dbReference type="ARBA" id="ARBA00011738"/>
    </source>
</evidence>
<keyword evidence="10" id="KW-0560">Oxidoreductase</keyword>
<feature type="domain" description="Pyridoxine 5'-phosphate oxidase dimerisation C-terminal" evidence="13">
    <location>
        <begin position="249"/>
        <end position="303"/>
    </location>
</feature>
<comment type="pathway">
    <text evidence="4">Cofactor metabolism; pyridoxal 5'-phosphate salvage; pyridoxal 5'-phosphate from pyridoxine 5'-phosphate: step 1/1.</text>
</comment>
<evidence type="ECO:0000256" key="11">
    <source>
        <dbReference type="ARBA" id="ARBA00023096"/>
    </source>
</evidence>
<gene>
    <name evidence="14" type="ORF">Fcan01_09140</name>
</gene>
<comment type="subunit">
    <text evidence="6">Homodimer.</text>
</comment>
<dbReference type="GO" id="GO:0004733">
    <property type="term" value="F:pyridoxamine phosphate oxidase activity"/>
    <property type="evidence" value="ECO:0007669"/>
    <property type="project" value="UniProtKB-EC"/>
</dbReference>
<keyword evidence="11" id="KW-0664">Pyridoxine biosynthesis</keyword>
<dbReference type="GO" id="GO:0008615">
    <property type="term" value="P:pyridoxine biosynthetic process"/>
    <property type="evidence" value="ECO:0007669"/>
    <property type="project" value="UniProtKB-KW"/>
</dbReference>
<dbReference type="Pfam" id="PF10590">
    <property type="entry name" value="PNP_phzG_C"/>
    <property type="match status" value="1"/>
</dbReference>
<dbReference type="FunFam" id="2.30.110.10:FF:000005">
    <property type="entry name" value="NAD(P)H-hydrate epimerase"/>
    <property type="match status" value="1"/>
</dbReference>
<dbReference type="InterPro" id="IPR000659">
    <property type="entry name" value="Pyridox_Oxase"/>
</dbReference>
<evidence type="ECO:0000256" key="10">
    <source>
        <dbReference type="ARBA" id="ARBA00023002"/>
    </source>
</evidence>
<dbReference type="InterPro" id="IPR012349">
    <property type="entry name" value="Split_barrel_FMN-bd"/>
</dbReference>
<evidence type="ECO:0000256" key="7">
    <source>
        <dbReference type="ARBA" id="ARBA00012801"/>
    </source>
</evidence>
<comment type="cofactor">
    <cofactor evidence="1">
        <name>FMN</name>
        <dbReference type="ChEBI" id="CHEBI:58210"/>
    </cofactor>
</comment>
<dbReference type="Proteomes" id="UP000198287">
    <property type="component" value="Unassembled WGS sequence"/>
</dbReference>
<evidence type="ECO:0000259" key="12">
    <source>
        <dbReference type="Pfam" id="PF01243"/>
    </source>
</evidence>
<dbReference type="STRING" id="158441.A0A226EEP0"/>
<accession>A0A226EEP0</accession>
<dbReference type="AlphaFoldDB" id="A0A226EEP0"/>
<evidence type="ECO:0000256" key="5">
    <source>
        <dbReference type="ARBA" id="ARBA00007301"/>
    </source>
</evidence>
<dbReference type="GO" id="GO:0010181">
    <property type="term" value="F:FMN binding"/>
    <property type="evidence" value="ECO:0007669"/>
    <property type="project" value="InterPro"/>
</dbReference>
<keyword evidence="8" id="KW-0285">Flavoprotein</keyword>
<dbReference type="OrthoDB" id="303614at2759"/>
<protein>
    <recommendedName>
        <fullName evidence="7">pyridoxal 5'-phosphate synthase</fullName>
        <ecNumber evidence="7">1.4.3.5</ecNumber>
    </recommendedName>
</protein>